<evidence type="ECO:0000313" key="3">
    <source>
        <dbReference type="Proteomes" id="UP001501563"/>
    </source>
</evidence>
<keyword evidence="3" id="KW-1185">Reference proteome</keyword>
<dbReference type="EMBL" id="BAAAZA010000079">
    <property type="protein sequence ID" value="GAA3908887.1"/>
    <property type="molecule type" value="Genomic_DNA"/>
</dbReference>
<name>A0ABP7LUI0_9ACTN</name>
<dbReference type="Proteomes" id="UP001501563">
    <property type="component" value="Unassembled WGS sequence"/>
</dbReference>
<protein>
    <submittedName>
        <fullName evidence="2">Uncharacterized protein</fullName>
    </submittedName>
</protein>
<feature type="compositionally biased region" description="Low complexity" evidence="1">
    <location>
        <begin position="68"/>
        <end position="92"/>
    </location>
</feature>
<feature type="region of interest" description="Disordered" evidence="1">
    <location>
        <begin position="24"/>
        <end position="111"/>
    </location>
</feature>
<proteinExistence type="predicted"/>
<evidence type="ECO:0000256" key="1">
    <source>
        <dbReference type="SAM" id="MobiDB-lite"/>
    </source>
</evidence>
<evidence type="ECO:0000313" key="2">
    <source>
        <dbReference type="EMBL" id="GAA3908887.1"/>
    </source>
</evidence>
<reference evidence="3" key="1">
    <citation type="journal article" date="2019" name="Int. J. Syst. Evol. Microbiol.">
        <title>The Global Catalogue of Microorganisms (GCM) 10K type strain sequencing project: providing services to taxonomists for standard genome sequencing and annotation.</title>
        <authorList>
            <consortium name="The Broad Institute Genomics Platform"/>
            <consortium name="The Broad Institute Genome Sequencing Center for Infectious Disease"/>
            <person name="Wu L."/>
            <person name="Ma J."/>
        </authorList>
    </citation>
    <scope>NUCLEOTIDE SEQUENCE [LARGE SCALE GENOMIC DNA]</scope>
    <source>
        <strain evidence="3">JCM 16578</strain>
    </source>
</reference>
<sequence length="111" mass="12025">MVAAVSSTQTCRRRLEIDWKLTFRQSATTHRTRADEQALPTPKGPLQVAQDRSSSAVGRAPPSRAMVRRAATAQTPRPRHAGAPGAEAAEAATVRKNPLCTHKGRYGKEPL</sequence>
<organism evidence="2 3">
    <name type="scientific">Streptomyces lannensis</name>
    <dbReference type="NCBI Taxonomy" id="766498"/>
    <lineage>
        <taxon>Bacteria</taxon>
        <taxon>Bacillati</taxon>
        <taxon>Actinomycetota</taxon>
        <taxon>Actinomycetes</taxon>
        <taxon>Kitasatosporales</taxon>
        <taxon>Streptomycetaceae</taxon>
        <taxon>Streptomyces</taxon>
    </lineage>
</organism>
<accession>A0ABP7LUI0</accession>
<comment type="caution">
    <text evidence="2">The sequence shown here is derived from an EMBL/GenBank/DDBJ whole genome shotgun (WGS) entry which is preliminary data.</text>
</comment>
<gene>
    <name evidence="2" type="ORF">GCM10022207_93010</name>
</gene>